<proteinExistence type="predicted"/>
<evidence type="ECO:0000313" key="1">
    <source>
        <dbReference type="EMBL" id="MFC1408583.1"/>
    </source>
</evidence>
<dbReference type="InterPro" id="IPR011009">
    <property type="entry name" value="Kinase-like_dom_sf"/>
</dbReference>
<dbReference type="SUPFAM" id="SSF56112">
    <property type="entry name" value="Protein kinase-like (PK-like)"/>
    <property type="match status" value="1"/>
</dbReference>
<sequence>MMKTPALTMDSAARIGRAVTGREDLELRSTAWSAVDYPTQTIATEALNRARLVFTAPDGIRVDLRLFVKELRSPEHWPMLSVVPPELRADFLDGFPWRLEIAAYTGPLREQLPDGIRLPQLYAVEELGPGRAAMWLEDVAQPEDLEWDTARFARAARLLGRMSARRRYGEVAPILGAASRFAQPASALRYMIAGRIRNLFLPAIDGEDLWTHPVVAAALDAVRDPGLVADLREWAGRIDGLLSYSDTLPMTYAHGDASPQNLLVPVEDPDGFVAIDFGLDCPLPVGHDLGQLLVGLCHAGTLPADRLPELSPAILAAHAEGLAAEGHRATLDQIRGGYLSGLVLRSAFTAIPLERLAEPPSDQLIGHWADRLRMTRALLDLADPALLHLMKESK</sequence>
<keyword evidence="2" id="KW-1185">Reference proteome</keyword>
<comment type="caution">
    <text evidence="1">The sequence shown here is derived from an EMBL/GenBank/DDBJ whole genome shotgun (WGS) entry which is preliminary data.</text>
</comment>
<name>A0ABV6V4I8_9ACTN</name>
<reference evidence="1 2" key="1">
    <citation type="submission" date="2024-09" db="EMBL/GenBank/DDBJ databases">
        <authorList>
            <person name="Lee S.D."/>
        </authorList>
    </citation>
    <scope>NUCLEOTIDE SEQUENCE [LARGE SCALE GENOMIC DNA]</scope>
    <source>
        <strain evidence="1 2">N1-1</strain>
    </source>
</reference>
<organism evidence="1 2">
    <name type="scientific">Streptacidiphilus alkalitolerans</name>
    <dbReference type="NCBI Taxonomy" id="3342712"/>
    <lineage>
        <taxon>Bacteria</taxon>
        <taxon>Bacillati</taxon>
        <taxon>Actinomycetota</taxon>
        <taxon>Actinomycetes</taxon>
        <taxon>Kitasatosporales</taxon>
        <taxon>Streptomycetaceae</taxon>
        <taxon>Streptacidiphilus</taxon>
    </lineage>
</organism>
<protein>
    <recommendedName>
        <fullName evidence="3">Aminoglycoside phosphotransferase domain-containing protein</fullName>
    </recommendedName>
</protein>
<evidence type="ECO:0000313" key="2">
    <source>
        <dbReference type="Proteomes" id="UP001592582"/>
    </source>
</evidence>
<gene>
    <name evidence="1" type="ORF">ACEZDG_04745</name>
</gene>
<dbReference type="EMBL" id="JBHEZX010000002">
    <property type="protein sequence ID" value="MFC1408583.1"/>
    <property type="molecule type" value="Genomic_DNA"/>
</dbReference>
<accession>A0ABV6V4I8</accession>
<dbReference type="RefSeq" id="WP_380502691.1">
    <property type="nucleotide sequence ID" value="NZ_JBHEZX010000002.1"/>
</dbReference>
<evidence type="ECO:0008006" key="3">
    <source>
        <dbReference type="Google" id="ProtNLM"/>
    </source>
</evidence>
<dbReference type="Proteomes" id="UP001592582">
    <property type="component" value="Unassembled WGS sequence"/>
</dbReference>